<feature type="transmembrane region" description="Helical" evidence="2">
    <location>
        <begin position="12"/>
        <end position="30"/>
    </location>
</feature>
<dbReference type="AlphaFoldDB" id="A0A172QA06"/>
<dbReference type="InterPro" id="IPR047665">
    <property type="entry name" value="ComGG_streptococcus-type"/>
</dbReference>
<dbReference type="Proteomes" id="UP000077317">
    <property type="component" value="Chromosome"/>
</dbReference>
<evidence type="ECO:0000256" key="2">
    <source>
        <dbReference type="SAM" id="Phobius"/>
    </source>
</evidence>
<dbReference type="EMBL" id="CP014699">
    <property type="protein sequence ID" value="AND80343.1"/>
    <property type="molecule type" value="Genomic_DNA"/>
</dbReference>
<feature type="compositionally biased region" description="Acidic residues" evidence="1">
    <location>
        <begin position="115"/>
        <end position="125"/>
    </location>
</feature>
<accession>A0A172QA06</accession>
<dbReference type="STRING" id="1811193.A0O21_10375"/>
<dbReference type="KEGG" id="spat:A0O21_10375"/>
<organism evidence="3 4">
    <name type="scientific">Streptococcus pantholopis</name>
    <dbReference type="NCBI Taxonomy" id="1811193"/>
    <lineage>
        <taxon>Bacteria</taxon>
        <taxon>Bacillati</taxon>
        <taxon>Bacillota</taxon>
        <taxon>Bacilli</taxon>
        <taxon>Lactobacillales</taxon>
        <taxon>Streptococcaceae</taxon>
        <taxon>Streptococcus</taxon>
    </lineage>
</organism>
<keyword evidence="2" id="KW-0472">Membrane</keyword>
<gene>
    <name evidence="3" type="ORF">A0O21_10375</name>
</gene>
<feature type="region of interest" description="Disordered" evidence="1">
    <location>
        <begin position="104"/>
        <end position="125"/>
    </location>
</feature>
<proteinExistence type="predicted"/>
<protein>
    <submittedName>
        <fullName evidence="3">Competence protein ComGG</fullName>
    </submittedName>
</protein>
<evidence type="ECO:0000256" key="1">
    <source>
        <dbReference type="SAM" id="MobiDB-lite"/>
    </source>
</evidence>
<keyword evidence="2" id="KW-0812">Transmembrane</keyword>
<keyword evidence="2" id="KW-1133">Transmembrane helix</keyword>
<sequence length="125" mass="14146">MLLRTKVKAGVLLYALLMSAVFTLLLQFYLNRMVAAEGQHRAQITASQAFLMAEVTRDLADSSSGTVIFTQGRSSYKQEADKLNIQVQMDNGKEFSYLFHYEKQNKDKQEAEQSVTEDTEQPVSD</sequence>
<reference evidence="4" key="2">
    <citation type="submission" date="2016-03" db="EMBL/GenBank/DDBJ databases">
        <title>Streptococcus antelopensis sp. nov., isolated from the feces of the Tibetan antelope (Pantholops hodgsonii) in Hoh Xil National Nature Reserve, Qinghai, China.</title>
        <authorList>
            <person name="Bai X."/>
        </authorList>
    </citation>
    <scope>NUCLEOTIDE SEQUENCE [LARGE SCALE GENOMIC DNA]</scope>
    <source>
        <strain evidence="4">TA 26</strain>
    </source>
</reference>
<reference evidence="3 4" key="1">
    <citation type="journal article" date="2016" name="Int. J. Syst. Evol. Microbiol.">
        <title>Streptococcuspantholopis sp. nov., isolated from faeces of the Tibetan antelope (Pantholops hodgsonii).</title>
        <authorList>
            <person name="Bai X."/>
            <person name="Xiong Y."/>
            <person name="Lu S."/>
            <person name="Jin D."/>
            <person name="Lai X."/>
            <person name="Yang J."/>
            <person name="Niu L."/>
            <person name="Hu S."/>
            <person name="Meng X."/>
            <person name="Pu J."/>
            <person name="Ye C."/>
            <person name="Xu J."/>
        </authorList>
    </citation>
    <scope>NUCLEOTIDE SEQUENCE [LARGE SCALE GENOMIC DNA]</scope>
    <source>
        <strain evidence="3 4">TA 26</strain>
    </source>
</reference>
<keyword evidence="4" id="KW-1185">Reference proteome</keyword>
<name>A0A172QA06_9STRE</name>
<evidence type="ECO:0000313" key="4">
    <source>
        <dbReference type="Proteomes" id="UP000077317"/>
    </source>
</evidence>
<evidence type="ECO:0000313" key="3">
    <source>
        <dbReference type="EMBL" id="AND80343.1"/>
    </source>
</evidence>
<dbReference type="NCBIfam" id="NF041014">
    <property type="entry name" value="pilin_ComGG_2"/>
    <property type="match status" value="1"/>
</dbReference>